<keyword evidence="6 8" id="KW-1133">Transmembrane helix</keyword>
<evidence type="ECO:0000256" key="6">
    <source>
        <dbReference type="ARBA" id="ARBA00022989"/>
    </source>
</evidence>
<dbReference type="EMBL" id="JACHWJ010000002">
    <property type="protein sequence ID" value="MBB2957443.1"/>
    <property type="molecule type" value="Genomic_DNA"/>
</dbReference>
<protein>
    <submittedName>
        <fullName evidence="9">Multicomponent Na+:H+ antiporter subunit F</fullName>
    </submittedName>
</protein>
<keyword evidence="4" id="KW-1003">Cell membrane</keyword>
<keyword evidence="7 8" id="KW-0472">Membrane</keyword>
<comment type="similarity">
    <text evidence="2">Belongs to the CPA3 antiporters (TC 2.A.63) subunit F family.</text>
</comment>
<evidence type="ECO:0000256" key="1">
    <source>
        <dbReference type="ARBA" id="ARBA00004651"/>
    </source>
</evidence>
<keyword evidence="10" id="KW-1185">Reference proteome</keyword>
<feature type="transmembrane region" description="Helical" evidence="8">
    <location>
        <begin position="6"/>
        <end position="24"/>
    </location>
</feature>
<evidence type="ECO:0000256" key="3">
    <source>
        <dbReference type="ARBA" id="ARBA00022448"/>
    </source>
</evidence>
<evidence type="ECO:0000256" key="8">
    <source>
        <dbReference type="SAM" id="Phobius"/>
    </source>
</evidence>
<dbReference type="Pfam" id="PF04066">
    <property type="entry name" value="MrpF_PhaF"/>
    <property type="match status" value="1"/>
</dbReference>
<dbReference type="GO" id="GO:0005886">
    <property type="term" value="C:plasma membrane"/>
    <property type="evidence" value="ECO:0007669"/>
    <property type="project" value="UniProtKB-SubCell"/>
</dbReference>
<feature type="transmembrane region" description="Helical" evidence="8">
    <location>
        <begin position="36"/>
        <end position="56"/>
    </location>
</feature>
<dbReference type="Proteomes" id="UP000545286">
    <property type="component" value="Unassembled WGS sequence"/>
</dbReference>
<feature type="transmembrane region" description="Helical" evidence="8">
    <location>
        <begin position="62"/>
        <end position="81"/>
    </location>
</feature>
<dbReference type="InterPro" id="IPR007208">
    <property type="entry name" value="MrpF/PhaF-like"/>
</dbReference>
<evidence type="ECO:0000256" key="4">
    <source>
        <dbReference type="ARBA" id="ARBA00022475"/>
    </source>
</evidence>
<comment type="subcellular location">
    <subcellularLocation>
        <location evidence="1">Cell membrane</location>
        <topology evidence="1">Multi-pass membrane protein</topology>
    </subcellularLocation>
</comment>
<evidence type="ECO:0000313" key="9">
    <source>
        <dbReference type="EMBL" id="MBB2957443.1"/>
    </source>
</evidence>
<sequence length="95" mass="10306">MMVVDVLVWIFGTMFAVAALLAVIRIIRGPSIIDRMVASDALLTILICVLVADMIIRGHTDTLPLVLALAMTAFIASIAVARHVTRQEANASERF</sequence>
<proteinExistence type="inferred from homology"/>
<keyword evidence="5 8" id="KW-0812">Transmembrane</keyword>
<reference evidence="9 10" key="1">
    <citation type="submission" date="2020-08" db="EMBL/GenBank/DDBJ databases">
        <title>Sequencing the genomes of 1000 actinobacteria strains.</title>
        <authorList>
            <person name="Klenk H.-P."/>
        </authorList>
    </citation>
    <scope>NUCLEOTIDE SEQUENCE [LARGE SCALE GENOMIC DNA]</scope>
    <source>
        <strain evidence="9 10">DSM 20419</strain>
    </source>
</reference>
<evidence type="ECO:0000256" key="5">
    <source>
        <dbReference type="ARBA" id="ARBA00022692"/>
    </source>
</evidence>
<gene>
    <name evidence="9" type="ORF">FHX72_001580</name>
</gene>
<dbReference type="AlphaFoldDB" id="A0A7W4UN41"/>
<evidence type="ECO:0000313" key="10">
    <source>
        <dbReference type="Proteomes" id="UP000545286"/>
    </source>
</evidence>
<evidence type="ECO:0000256" key="2">
    <source>
        <dbReference type="ARBA" id="ARBA00009212"/>
    </source>
</evidence>
<dbReference type="PANTHER" id="PTHR34702:SF1">
    <property type="entry name" value="NA(+)_H(+) ANTIPORTER SUBUNIT F"/>
    <property type="match status" value="1"/>
</dbReference>
<name>A0A7W4UN41_9MICO</name>
<comment type="caution">
    <text evidence="9">The sequence shown here is derived from an EMBL/GenBank/DDBJ whole genome shotgun (WGS) entry which is preliminary data.</text>
</comment>
<evidence type="ECO:0000256" key="7">
    <source>
        <dbReference type="ARBA" id="ARBA00023136"/>
    </source>
</evidence>
<organism evidence="9 10">
    <name type="scientific">Pseudoclavibacter helvolus</name>
    <dbReference type="NCBI Taxonomy" id="255205"/>
    <lineage>
        <taxon>Bacteria</taxon>
        <taxon>Bacillati</taxon>
        <taxon>Actinomycetota</taxon>
        <taxon>Actinomycetes</taxon>
        <taxon>Micrococcales</taxon>
        <taxon>Microbacteriaceae</taxon>
        <taxon>Pseudoclavibacter</taxon>
    </lineage>
</organism>
<keyword evidence="3" id="KW-0813">Transport</keyword>
<dbReference type="GO" id="GO:0015385">
    <property type="term" value="F:sodium:proton antiporter activity"/>
    <property type="evidence" value="ECO:0007669"/>
    <property type="project" value="TreeGrafter"/>
</dbReference>
<accession>A0A7W4UN41</accession>
<dbReference type="PANTHER" id="PTHR34702">
    <property type="entry name" value="NA(+)/H(+) ANTIPORTER SUBUNIT F1"/>
    <property type="match status" value="1"/>
</dbReference>